<evidence type="ECO:0000313" key="1">
    <source>
        <dbReference type="EMBL" id="KAK3260093.1"/>
    </source>
</evidence>
<sequence>VLLTRPTKFEDFVPNQKGIYQIDGGNQHSGWWKAAMQVLKLPGSYANFRGGVTPAVLSTEISRQLLEEIVAKNRDAHYGKGTWEEILFGLLDKGADWTEYTLYFAYAATSGGLERLHTPITKDMPSLYSPGDFKFGNWHGFKADRAFVNPRSIFTVVQGSASFPAYVANCPILKTKAALYDDVLHANRWVWQ</sequence>
<protein>
    <submittedName>
        <fullName evidence="1">Uncharacterized protein</fullName>
    </submittedName>
</protein>
<evidence type="ECO:0000313" key="2">
    <source>
        <dbReference type="Proteomes" id="UP001190700"/>
    </source>
</evidence>
<organism evidence="1 2">
    <name type="scientific">Cymbomonas tetramitiformis</name>
    <dbReference type="NCBI Taxonomy" id="36881"/>
    <lineage>
        <taxon>Eukaryota</taxon>
        <taxon>Viridiplantae</taxon>
        <taxon>Chlorophyta</taxon>
        <taxon>Pyramimonadophyceae</taxon>
        <taxon>Pyramimonadales</taxon>
        <taxon>Pyramimonadaceae</taxon>
        <taxon>Cymbomonas</taxon>
    </lineage>
</organism>
<dbReference type="Proteomes" id="UP001190700">
    <property type="component" value="Unassembled WGS sequence"/>
</dbReference>
<reference evidence="1 2" key="1">
    <citation type="journal article" date="2015" name="Genome Biol. Evol.">
        <title>Comparative Genomics of a Bacterivorous Green Alga Reveals Evolutionary Causalities and Consequences of Phago-Mixotrophic Mode of Nutrition.</title>
        <authorList>
            <person name="Burns J.A."/>
            <person name="Paasch A."/>
            <person name="Narechania A."/>
            <person name="Kim E."/>
        </authorList>
    </citation>
    <scope>NUCLEOTIDE SEQUENCE [LARGE SCALE GENOMIC DNA]</scope>
    <source>
        <strain evidence="1 2">PLY_AMNH</strain>
    </source>
</reference>
<dbReference type="EMBL" id="LGRX02018188">
    <property type="protein sequence ID" value="KAK3260093.1"/>
    <property type="molecule type" value="Genomic_DNA"/>
</dbReference>
<proteinExistence type="predicted"/>
<keyword evidence="2" id="KW-1185">Reference proteome</keyword>
<dbReference type="AlphaFoldDB" id="A0AAE0FI38"/>
<comment type="caution">
    <text evidence="1">The sequence shown here is derived from an EMBL/GenBank/DDBJ whole genome shotgun (WGS) entry which is preliminary data.</text>
</comment>
<accession>A0AAE0FI38</accession>
<name>A0AAE0FI38_9CHLO</name>
<feature type="non-terminal residue" evidence="1">
    <location>
        <position position="1"/>
    </location>
</feature>
<dbReference type="Pfam" id="PF20102">
    <property type="entry name" value="DUF6492"/>
    <property type="match status" value="1"/>
</dbReference>
<gene>
    <name evidence="1" type="ORF">CYMTET_30935</name>
</gene>
<dbReference type="InterPro" id="IPR045499">
    <property type="entry name" value="DUF6492"/>
</dbReference>